<dbReference type="InterPro" id="IPR000073">
    <property type="entry name" value="AB_hydrolase_1"/>
</dbReference>
<dbReference type="HOGENOM" id="CLU_115759_0_0_11"/>
<feature type="domain" description="AB hydrolase-1" evidence="1">
    <location>
        <begin position="25"/>
        <end position="124"/>
    </location>
</feature>
<evidence type="ECO:0000313" key="2">
    <source>
        <dbReference type="EMBL" id="AKE40778.1"/>
    </source>
</evidence>
<keyword evidence="2" id="KW-0378">Hydrolase</keyword>
<dbReference type="AlphaFoldDB" id="A0A0F6R123"/>
<accession>A0A0F6R123</accession>
<proteinExistence type="predicted"/>
<sequence length="200" mass="21774">MSWVHLLPTRGTLAPSPPPNSEVPVLFLHGMLGSPGNFQPVAEELQRRNRWYIAPAYGNRATASFAQCQAEIAAAVADIDCVDIVAHSTGGVHGLWLAQHRPGLVRHLIGVGACFYGIPRLIRFPRLTAMILGPAITELSQPLSATIPEQTRVTSLISRADTIVPPSSSLLGEVRYLSENIRHEHLPQQVKPIIAALYDK</sequence>
<protein>
    <submittedName>
        <fullName evidence="2">Alpha/beta hydrolase family</fullName>
    </submittedName>
</protein>
<keyword evidence="3" id="KW-1185">Reference proteome</keyword>
<gene>
    <name evidence="2" type="ORF">UL82_02770</name>
</gene>
<dbReference type="SUPFAM" id="SSF53474">
    <property type="entry name" value="alpha/beta-Hydrolases"/>
    <property type="match status" value="1"/>
</dbReference>
<evidence type="ECO:0000259" key="1">
    <source>
        <dbReference type="Pfam" id="PF12697"/>
    </source>
</evidence>
<dbReference type="InterPro" id="IPR029058">
    <property type="entry name" value="AB_hydrolase_fold"/>
</dbReference>
<dbReference type="Proteomes" id="UP000033457">
    <property type="component" value="Chromosome"/>
</dbReference>
<dbReference type="STRING" id="35755.UL82_02770"/>
<dbReference type="KEGG" id="cku:UL82_02770"/>
<evidence type="ECO:0000313" key="3">
    <source>
        <dbReference type="Proteomes" id="UP000033457"/>
    </source>
</evidence>
<dbReference type="GO" id="GO:0016787">
    <property type="term" value="F:hydrolase activity"/>
    <property type="evidence" value="ECO:0007669"/>
    <property type="project" value="UniProtKB-KW"/>
</dbReference>
<name>A0A0F6R123_9CORY</name>
<dbReference type="RefSeq" id="WP_046438912.1">
    <property type="nucleotide sequence ID" value="NZ_JBHOLU010000002.1"/>
</dbReference>
<dbReference type="Pfam" id="PF12697">
    <property type="entry name" value="Abhydrolase_6"/>
    <property type="match status" value="1"/>
</dbReference>
<dbReference type="Gene3D" id="3.40.50.1820">
    <property type="entry name" value="alpha/beta hydrolase"/>
    <property type="match status" value="1"/>
</dbReference>
<organism evidence="2 3">
    <name type="scientific">Corynebacterium kutscheri</name>
    <dbReference type="NCBI Taxonomy" id="35755"/>
    <lineage>
        <taxon>Bacteria</taxon>
        <taxon>Bacillati</taxon>
        <taxon>Actinomycetota</taxon>
        <taxon>Actinomycetes</taxon>
        <taxon>Mycobacteriales</taxon>
        <taxon>Corynebacteriaceae</taxon>
        <taxon>Corynebacterium</taxon>
    </lineage>
</organism>
<dbReference type="EMBL" id="CP011312">
    <property type="protein sequence ID" value="AKE40778.1"/>
    <property type="molecule type" value="Genomic_DNA"/>
</dbReference>
<reference evidence="2 3" key="1">
    <citation type="journal article" date="2015" name="Genome Announc.">
        <title>Complete Genome Sequence of Corynebacterium kutscheri DSM 20755, a Corynebacterial Type Strain with Remarkably Low G+C Content of Chromosomal DNA.</title>
        <authorList>
            <person name="Ruckert C."/>
            <person name="Albersmeier A."/>
            <person name="Winkler A."/>
            <person name="Tauch A."/>
        </authorList>
    </citation>
    <scope>NUCLEOTIDE SEQUENCE [LARGE SCALE GENOMIC DNA]</scope>
    <source>
        <strain evidence="2 3">DSM 20755</strain>
    </source>
</reference>